<feature type="domain" description="RNA-binding protein AU-1/Ribonuclease E/G" evidence="6">
    <location>
        <begin position="122"/>
        <end position="387"/>
    </location>
</feature>
<organism evidence="7 8">
    <name type="scientific">Anaerosacchariphilus polymeriproducens</name>
    <dbReference type="NCBI Taxonomy" id="1812858"/>
    <lineage>
        <taxon>Bacteria</taxon>
        <taxon>Bacillati</taxon>
        <taxon>Bacillota</taxon>
        <taxon>Clostridia</taxon>
        <taxon>Lachnospirales</taxon>
        <taxon>Lachnospiraceae</taxon>
        <taxon>Anaerosacchariphilus</taxon>
    </lineage>
</organism>
<keyword evidence="3" id="KW-0378">Hydrolase</keyword>
<evidence type="ECO:0000313" key="7">
    <source>
        <dbReference type="EMBL" id="RDU23167.1"/>
    </source>
</evidence>
<dbReference type="PANTHER" id="PTHR30001">
    <property type="entry name" value="RIBONUCLEASE"/>
    <property type="match status" value="1"/>
</dbReference>
<dbReference type="CDD" id="cd04453">
    <property type="entry name" value="S1_RNase_E"/>
    <property type="match status" value="1"/>
</dbReference>
<dbReference type="EMBL" id="QRCT01000034">
    <property type="protein sequence ID" value="RDU23167.1"/>
    <property type="molecule type" value="Genomic_DNA"/>
</dbReference>
<gene>
    <name evidence="7" type="ORF">DWV06_11770</name>
</gene>
<comment type="cofactor">
    <cofactor evidence="1">
        <name>Mg(2+)</name>
        <dbReference type="ChEBI" id="CHEBI:18420"/>
    </cofactor>
</comment>
<proteinExistence type="predicted"/>
<evidence type="ECO:0000256" key="2">
    <source>
        <dbReference type="ARBA" id="ARBA00022723"/>
    </source>
</evidence>
<keyword evidence="5" id="KW-0694">RNA-binding</keyword>
<evidence type="ECO:0000256" key="1">
    <source>
        <dbReference type="ARBA" id="ARBA00001946"/>
    </source>
</evidence>
<comment type="caution">
    <text evidence="7">The sequence shown here is derived from an EMBL/GenBank/DDBJ whole genome shotgun (WGS) entry which is preliminary data.</text>
</comment>
<name>A0A371AUC9_9FIRM</name>
<dbReference type="InterPro" id="IPR019307">
    <property type="entry name" value="RNA-bd_AU-1/RNase_E/G"/>
</dbReference>
<dbReference type="GO" id="GO:0003723">
    <property type="term" value="F:RNA binding"/>
    <property type="evidence" value="ECO:0007669"/>
    <property type="project" value="UniProtKB-KW"/>
</dbReference>
<sequence length="410" mass="47528">MEKSTQEQPNKFGNISRKFVVSALFEKSVLKEINFDPIEETDILSNIYIGRVENIVKNIQAAFIEIEKGLKCYYSLEDNENPIFTKKNGKNNLNIGDELLVQVSKEAIKTKAAVVSSNLNFKGKYFILTTEIQKIGYSNKLDKKQKSKLQNLLQDFKMDSFGMIVRTNAQSASKEQLEMEWNHLKTLCSELLEKAPYRTCFSLLYQANPKYLEPLNSSYCNDIDEIITDDENIYRELKEYSNKEQSLIEKLKFYDDKLLPLVKLYSIEKHMDSILKERVWLKSGAYIIIQPTEAFVSIDVNTGKFVGKKRLQETFLKINLEAAEEIAKQIRLRNLSGICVIDFIDLEREEDKKVLMNSFKKYLELDPIPIHLVGMSKLNLVELTRKKIRKSIYEQVSIKCPLCHGNGYLY</sequence>
<dbReference type="InterPro" id="IPR012340">
    <property type="entry name" value="NA-bd_OB-fold"/>
</dbReference>
<evidence type="ECO:0000259" key="6">
    <source>
        <dbReference type="Pfam" id="PF10150"/>
    </source>
</evidence>
<dbReference type="GO" id="GO:0005737">
    <property type="term" value="C:cytoplasm"/>
    <property type="evidence" value="ECO:0007669"/>
    <property type="project" value="TreeGrafter"/>
</dbReference>
<keyword evidence="8" id="KW-1185">Reference proteome</keyword>
<evidence type="ECO:0000256" key="3">
    <source>
        <dbReference type="ARBA" id="ARBA00022801"/>
    </source>
</evidence>
<dbReference type="SUPFAM" id="SSF50249">
    <property type="entry name" value="Nucleic acid-binding proteins"/>
    <property type="match status" value="1"/>
</dbReference>
<dbReference type="GO" id="GO:0016787">
    <property type="term" value="F:hydrolase activity"/>
    <property type="evidence" value="ECO:0007669"/>
    <property type="project" value="UniProtKB-KW"/>
</dbReference>
<reference evidence="7 8" key="1">
    <citation type="submission" date="2018-07" db="EMBL/GenBank/DDBJ databases">
        <title>Anaerosacharophilus polymeroproducens gen. nov. sp. nov., an anaerobic bacterium isolated from salt field.</title>
        <authorList>
            <person name="Kim W."/>
            <person name="Yang S.-H."/>
            <person name="Oh J."/>
            <person name="Lee J.-H."/>
            <person name="Kwon K.K."/>
        </authorList>
    </citation>
    <scope>NUCLEOTIDE SEQUENCE [LARGE SCALE GENOMIC DNA]</scope>
    <source>
        <strain evidence="7 8">MCWD5</strain>
    </source>
</reference>
<protein>
    <submittedName>
        <fullName evidence="7">Ribonuclease E/G</fullName>
    </submittedName>
</protein>
<evidence type="ECO:0000313" key="8">
    <source>
        <dbReference type="Proteomes" id="UP000255036"/>
    </source>
</evidence>
<dbReference type="GO" id="GO:0046872">
    <property type="term" value="F:metal ion binding"/>
    <property type="evidence" value="ECO:0007669"/>
    <property type="project" value="UniProtKB-KW"/>
</dbReference>
<evidence type="ECO:0000256" key="4">
    <source>
        <dbReference type="ARBA" id="ARBA00022842"/>
    </source>
</evidence>
<keyword evidence="2" id="KW-0479">Metal-binding</keyword>
<dbReference type="Gene3D" id="2.40.50.140">
    <property type="entry name" value="Nucleic acid-binding proteins"/>
    <property type="match status" value="1"/>
</dbReference>
<keyword evidence="4" id="KW-0460">Magnesium</keyword>
<dbReference type="PANTHER" id="PTHR30001:SF0">
    <property type="entry name" value="RIBONUCLEASE G"/>
    <property type="match status" value="1"/>
</dbReference>
<dbReference type="AlphaFoldDB" id="A0A371AUC9"/>
<dbReference type="Proteomes" id="UP000255036">
    <property type="component" value="Unassembled WGS sequence"/>
</dbReference>
<dbReference type="OrthoDB" id="9804278at2"/>
<dbReference type="GO" id="GO:0004540">
    <property type="term" value="F:RNA nuclease activity"/>
    <property type="evidence" value="ECO:0007669"/>
    <property type="project" value="InterPro"/>
</dbReference>
<dbReference type="NCBIfam" id="TIGR00757">
    <property type="entry name" value="RNaseEG"/>
    <property type="match status" value="1"/>
</dbReference>
<dbReference type="Pfam" id="PF10150">
    <property type="entry name" value="RNase_E_G"/>
    <property type="match status" value="1"/>
</dbReference>
<dbReference type="GO" id="GO:0006364">
    <property type="term" value="P:rRNA processing"/>
    <property type="evidence" value="ECO:0007669"/>
    <property type="project" value="TreeGrafter"/>
</dbReference>
<dbReference type="InterPro" id="IPR004659">
    <property type="entry name" value="RNase_E/G"/>
</dbReference>
<accession>A0A371AUC9</accession>
<evidence type="ECO:0000256" key="5">
    <source>
        <dbReference type="ARBA" id="ARBA00022884"/>
    </source>
</evidence>